<organism evidence="1 2">
    <name type="scientific">Coniosporium uncinatum</name>
    <dbReference type="NCBI Taxonomy" id="93489"/>
    <lineage>
        <taxon>Eukaryota</taxon>
        <taxon>Fungi</taxon>
        <taxon>Dikarya</taxon>
        <taxon>Ascomycota</taxon>
        <taxon>Pezizomycotina</taxon>
        <taxon>Dothideomycetes</taxon>
        <taxon>Dothideomycetes incertae sedis</taxon>
        <taxon>Coniosporium</taxon>
    </lineage>
</organism>
<protein>
    <submittedName>
        <fullName evidence="1">Uncharacterized protein</fullName>
    </submittedName>
</protein>
<gene>
    <name evidence="1" type="ORF">LTS18_012853</name>
</gene>
<accession>A0ACC3DIP7</accession>
<comment type="caution">
    <text evidence="1">The sequence shown here is derived from an EMBL/GenBank/DDBJ whole genome shotgun (WGS) entry which is preliminary data.</text>
</comment>
<dbReference type="Proteomes" id="UP001186974">
    <property type="component" value="Unassembled WGS sequence"/>
</dbReference>
<feature type="non-terminal residue" evidence="1">
    <location>
        <position position="269"/>
    </location>
</feature>
<reference evidence="1" key="1">
    <citation type="submission" date="2024-09" db="EMBL/GenBank/DDBJ databases">
        <title>Black Yeasts Isolated from many extreme environments.</title>
        <authorList>
            <person name="Coleine C."/>
            <person name="Stajich J.E."/>
            <person name="Selbmann L."/>
        </authorList>
    </citation>
    <scope>NUCLEOTIDE SEQUENCE</scope>
    <source>
        <strain evidence="1">CCFEE 5737</strain>
    </source>
</reference>
<keyword evidence="2" id="KW-1185">Reference proteome</keyword>
<evidence type="ECO:0000313" key="2">
    <source>
        <dbReference type="Proteomes" id="UP001186974"/>
    </source>
</evidence>
<proteinExistence type="predicted"/>
<sequence length="269" mass="29480">MPPRVQLFSAPRALPIRSRISNVSPFQLRAVPNSRSFADKSTDLPVADNEKGPNSESLPHVSEEAATMAEVTGTEGPDINQGTPIDEVVQGDKEAYENLPQVMKDQMKNSATGGKRSFSTMARMHRRQFSTSAIRQQEISQSAPHQDTLFQPELINSMSVPQQTSVEIPITPGVKFGLPTLPLPPGSNYKYRYDPLVEQMVGLLVRHGKKSVAQRNMGLILNHLRSASPPSIDPRRPLVPGAPPPSHLPLHPILYLTVAIDSVAPLIRI</sequence>
<dbReference type="EMBL" id="JAWDJW010003902">
    <property type="protein sequence ID" value="KAK3076497.1"/>
    <property type="molecule type" value="Genomic_DNA"/>
</dbReference>
<evidence type="ECO:0000313" key="1">
    <source>
        <dbReference type="EMBL" id="KAK3076497.1"/>
    </source>
</evidence>
<name>A0ACC3DIP7_9PEZI</name>